<evidence type="ECO:0000256" key="1">
    <source>
        <dbReference type="ARBA" id="ARBA00022658"/>
    </source>
</evidence>
<name>A0A7M7JTJ2_VARDE</name>
<dbReference type="Gene3D" id="1.10.840.10">
    <property type="entry name" value="Ras guanine-nucleotide exchange factors catalytic domain"/>
    <property type="match status" value="1"/>
</dbReference>
<dbReference type="InParanoid" id="A0A7M7JTJ2"/>
<dbReference type="Pfam" id="PF00617">
    <property type="entry name" value="RasGEF"/>
    <property type="match status" value="1"/>
</dbReference>
<evidence type="ECO:0000256" key="2">
    <source>
        <dbReference type="PROSITE-ProRule" id="PRU00168"/>
    </source>
</evidence>
<dbReference type="InterPro" id="IPR023578">
    <property type="entry name" value="Ras_GEF_dom_sf"/>
</dbReference>
<dbReference type="InterPro" id="IPR008937">
    <property type="entry name" value="Ras-like_GEF"/>
</dbReference>
<dbReference type="PROSITE" id="PS50200">
    <property type="entry name" value="RA"/>
    <property type="match status" value="1"/>
</dbReference>
<dbReference type="GO" id="GO:0007265">
    <property type="term" value="P:Ras protein signal transduction"/>
    <property type="evidence" value="ECO:0007669"/>
    <property type="project" value="TreeGrafter"/>
</dbReference>
<dbReference type="Pfam" id="PF00618">
    <property type="entry name" value="RasGEF_N"/>
    <property type="match status" value="1"/>
</dbReference>
<dbReference type="InterPro" id="IPR029071">
    <property type="entry name" value="Ubiquitin-like_domsf"/>
</dbReference>
<dbReference type="EnsemblMetazoa" id="XM_022801176">
    <property type="protein sequence ID" value="XP_022656911"/>
    <property type="gene ID" value="LOC111248598"/>
</dbReference>
<protein>
    <recommendedName>
        <fullName evidence="9">Ral guanine nucleotide dissociation stimulator-like 1</fullName>
    </recommendedName>
</protein>
<dbReference type="InterPro" id="IPR000651">
    <property type="entry name" value="Ras-like_Gua-exchang_fac_N"/>
</dbReference>
<feature type="region of interest" description="Disordered" evidence="3">
    <location>
        <begin position="1"/>
        <end position="22"/>
    </location>
</feature>
<dbReference type="Pfam" id="PF00788">
    <property type="entry name" value="RA"/>
    <property type="match status" value="1"/>
</dbReference>
<proteinExistence type="predicted"/>
<dbReference type="Gene3D" id="1.20.870.10">
    <property type="entry name" value="Son of sevenless (SoS) protein Chain: S domain 1"/>
    <property type="match status" value="1"/>
</dbReference>
<dbReference type="InterPro" id="IPR000159">
    <property type="entry name" value="RA_dom"/>
</dbReference>
<feature type="domain" description="N-terminal Ras-GEF" evidence="6">
    <location>
        <begin position="159"/>
        <end position="289"/>
    </location>
</feature>
<dbReference type="PROSITE" id="PS50212">
    <property type="entry name" value="RASGEF_NTER"/>
    <property type="match status" value="1"/>
</dbReference>
<feature type="domain" description="Ras-associating" evidence="5">
    <location>
        <begin position="707"/>
        <end position="799"/>
    </location>
</feature>
<dbReference type="RefSeq" id="XP_022656911.1">
    <property type="nucleotide sequence ID" value="XM_022801176.1"/>
</dbReference>
<organism evidence="7 8">
    <name type="scientific">Varroa destructor</name>
    <name type="common">Honeybee mite</name>
    <dbReference type="NCBI Taxonomy" id="109461"/>
    <lineage>
        <taxon>Eukaryota</taxon>
        <taxon>Metazoa</taxon>
        <taxon>Ecdysozoa</taxon>
        <taxon>Arthropoda</taxon>
        <taxon>Chelicerata</taxon>
        <taxon>Arachnida</taxon>
        <taxon>Acari</taxon>
        <taxon>Parasitiformes</taxon>
        <taxon>Mesostigmata</taxon>
        <taxon>Gamasina</taxon>
        <taxon>Dermanyssoidea</taxon>
        <taxon>Varroidae</taxon>
        <taxon>Varroa</taxon>
    </lineage>
</organism>
<dbReference type="Proteomes" id="UP000594260">
    <property type="component" value="Unplaced"/>
</dbReference>
<sequence length="823" mass="92718">MNECGEVPPKFQSTSRAPTTGLPVRSLQSERLTGGLKAGVVEEGNISAEVVQPSGENTLWSVTQTSTLNRSPRCRLATGAKKRRREVFGLYISRRFAIIHAVPTVSLEAGAPVRMATIRFRISNGKQLRSHGESIHERQRIYLECRQDNPQHSTAETITIRYLKAGTLEVIVASLSDDQGEVDPNVMHILLSTYRSFATCGQLLKVITTRYQEIDEGTIQVLEDTEEGHKIALRQTLAEWVDKYPEDFFSPPDHEELLALQEFVKKYAPSSIIERKVQGRLKELRSKKGGKFFEPKSWINEYSRDQMKIGLQFEDIDNKHFALQLTWMDMTLFRRLVPYHCLTMRSRKTGDRCGETYQDTVRQFNAVVKKVISTVLIGGTEVKVSQRAEILTKWIEIADELRYVKNFTSLKAIIAALQSNDLYRLSRVWQSVAREKTQRFSELAAIFSEDNNEMNARSLLLKEGTAKTADWKPDRSTSSGNKSPRHNGHKHTNHFAQSQPTISGTIPYLGTFMKDLTMTDSAYPENVTHPDGTPLINFDKKKKEFEILAQIKILQSSSNSYSIQPDPAFLVWFDSIEILREDESYELSCEIEPANPVIRDLNSISRVDGLRRCTSVNDAINLGHRKKNSTSSTTSSSSCVLLSQDLQSTSDVSSMASLPRGEGICVVDSNGLSSLSDSRLSHSTCSLQLPRITTTGQLRVTGARNPEVHIARVSVAQPGVTPQQGQNLYKSIFLSNRERTQQVIKNSLEKFAINDDPGNYMLVQQGPDGQEIEIPPDTNVYYAVNKSYELNFVLKHRSLQRPAVPSLLKYKSSSMSLLLRRKF</sequence>
<evidence type="ECO:0000313" key="7">
    <source>
        <dbReference type="EnsemblMetazoa" id="XP_022656911"/>
    </source>
</evidence>
<evidence type="ECO:0008006" key="9">
    <source>
        <dbReference type="Google" id="ProtNLM"/>
    </source>
</evidence>
<dbReference type="PROSITE" id="PS00720">
    <property type="entry name" value="RASGEF"/>
    <property type="match status" value="1"/>
</dbReference>
<accession>A0A7M7JTJ2</accession>
<dbReference type="AlphaFoldDB" id="A0A7M7JTJ2"/>
<reference evidence="7" key="1">
    <citation type="submission" date="2021-01" db="UniProtKB">
        <authorList>
            <consortium name="EnsemblMetazoa"/>
        </authorList>
    </citation>
    <scope>IDENTIFICATION</scope>
</reference>
<evidence type="ECO:0000259" key="4">
    <source>
        <dbReference type="PROSITE" id="PS50009"/>
    </source>
</evidence>
<evidence type="ECO:0000256" key="3">
    <source>
        <dbReference type="SAM" id="MobiDB-lite"/>
    </source>
</evidence>
<dbReference type="InterPro" id="IPR001895">
    <property type="entry name" value="RASGEF_cat_dom"/>
</dbReference>
<dbReference type="InterPro" id="IPR036964">
    <property type="entry name" value="RASGEF_cat_dom_sf"/>
</dbReference>
<dbReference type="GO" id="GO:0005085">
    <property type="term" value="F:guanyl-nucleotide exchange factor activity"/>
    <property type="evidence" value="ECO:0007669"/>
    <property type="project" value="UniProtKB-KW"/>
</dbReference>
<dbReference type="CTD" id="44115"/>
<evidence type="ECO:0000259" key="5">
    <source>
        <dbReference type="PROSITE" id="PS50200"/>
    </source>
</evidence>
<dbReference type="SUPFAM" id="SSF54236">
    <property type="entry name" value="Ubiquitin-like"/>
    <property type="match status" value="1"/>
</dbReference>
<dbReference type="CDD" id="cd06224">
    <property type="entry name" value="REM"/>
    <property type="match status" value="1"/>
</dbReference>
<dbReference type="SMART" id="SM00229">
    <property type="entry name" value="RasGEFN"/>
    <property type="match status" value="1"/>
</dbReference>
<dbReference type="PROSITE" id="PS50009">
    <property type="entry name" value="RASGEF_CAT"/>
    <property type="match status" value="1"/>
</dbReference>
<evidence type="ECO:0000313" key="8">
    <source>
        <dbReference type="Proteomes" id="UP000594260"/>
    </source>
</evidence>
<dbReference type="PANTHER" id="PTHR23113:SF312">
    <property type="entry name" value="RAL GUANINE NUCLEOTIDE DISSOCIATION STIMULATOR-LIKE, ISOFORM E"/>
    <property type="match status" value="1"/>
</dbReference>
<dbReference type="KEGG" id="vde:111248598"/>
<feature type="region of interest" description="Disordered" evidence="3">
    <location>
        <begin position="467"/>
        <end position="497"/>
    </location>
</feature>
<dbReference type="GO" id="GO:0005886">
    <property type="term" value="C:plasma membrane"/>
    <property type="evidence" value="ECO:0007669"/>
    <property type="project" value="TreeGrafter"/>
</dbReference>
<feature type="compositionally biased region" description="Basic residues" evidence="3">
    <location>
        <begin position="483"/>
        <end position="493"/>
    </location>
</feature>
<keyword evidence="8" id="KW-1185">Reference proteome</keyword>
<dbReference type="PANTHER" id="PTHR23113">
    <property type="entry name" value="GUANINE NUCLEOTIDE EXCHANGE FACTOR"/>
    <property type="match status" value="1"/>
</dbReference>
<dbReference type="InterPro" id="IPR019804">
    <property type="entry name" value="Ras_G-nucl-exch_fac_CS"/>
</dbReference>
<dbReference type="Gene3D" id="3.10.20.90">
    <property type="entry name" value="Phosphatidylinositol 3-kinase Catalytic Subunit, Chain A, domain 1"/>
    <property type="match status" value="1"/>
</dbReference>
<evidence type="ECO:0000259" key="6">
    <source>
        <dbReference type="PROSITE" id="PS50212"/>
    </source>
</evidence>
<dbReference type="CDD" id="cd00153">
    <property type="entry name" value="RA_RalGDS_like"/>
    <property type="match status" value="1"/>
</dbReference>
<dbReference type="OMA" id="NDQMHEK"/>
<dbReference type="FunCoup" id="A0A7M7JTJ2">
    <property type="interactions" value="261"/>
</dbReference>
<feature type="domain" description="Ras-GEF" evidence="4">
    <location>
        <begin position="317"/>
        <end position="594"/>
    </location>
</feature>
<dbReference type="SMART" id="SM00314">
    <property type="entry name" value="RA"/>
    <property type="match status" value="1"/>
</dbReference>
<dbReference type="OrthoDB" id="26687at2759"/>
<dbReference type="SUPFAM" id="SSF48366">
    <property type="entry name" value="Ras GEF"/>
    <property type="match status" value="1"/>
</dbReference>
<dbReference type="GeneID" id="111248598"/>
<dbReference type="SMART" id="SM00147">
    <property type="entry name" value="RasGEF"/>
    <property type="match status" value="1"/>
</dbReference>
<keyword evidence="1 2" id="KW-0344">Guanine-nucleotide releasing factor</keyword>